<protein>
    <recommendedName>
        <fullName evidence="3">Prevent-host-death family protein</fullName>
    </recommendedName>
</protein>
<gene>
    <name evidence="1" type="ORF">GlitD10_0287</name>
</gene>
<evidence type="ECO:0000313" key="2">
    <source>
        <dbReference type="Proteomes" id="UP000180235"/>
    </source>
</evidence>
<name>A0A1J0A9J3_9CYAN</name>
<feature type="non-terminal residue" evidence="1">
    <location>
        <position position="45"/>
    </location>
</feature>
<organism evidence="1 2">
    <name type="scientific">Gloeomargarita lithophora Alchichica-D10</name>
    <dbReference type="NCBI Taxonomy" id="1188229"/>
    <lineage>
        <taxon>Bacteria</taxon>
        <taxon>Bacillati</taxon>
        <taxon>Cyanobacteriota</taxon>
        <taxon>Cyanophyceae</taxon>
        <taxon>Gloeomargaritales</taxon>
        <taxon>Gloeomargaritaceae</taxon>
        <taxon>Gloeomargarita</taxon>
    </lineage>
</organism>
<accession>A0A1J0A9J3</accession>
<dbReference type="EMBL" id="CP017675">
    <property type="protein sequence ID" value="APB32591.1"/>
    <property type="molecule type" value="Genomic_DNA"/>
</dbReference>
<reference evidence="1 2" key="1">
    <citation type="submission" date="2016-10" db="EMBL/GenBank/DDBJ databases">
        <title>Description of Gloeomargarita lithophora gen. nov., sp. nov., a thylakoid-bearing basal-branching cyanobacterium with intracellular carbonates, and proposal for Gloeomargaritales ord. nov.</title>
        <authorList>
            <person name="Moreira D."/>
            <person name="Tavera R."/>
            <person name="Benzerara K."/>
            <person name="Skouri-Panet F."/>
            <person name="Couradeau E."/>
            <person name="Gerard E."/>
            <person name="Loussert C."/>
            <person name="Novelo E."/>
            <person name="Zivanovic Y."/>
            <person name="Lopez-Garcia P."/>
        </authorList>
    </citation>
    <scope>NUCLEOTIDE SEQUENCE [LARGE SCALE GENOMIC DNA]</scope>
    <source>
        <strain evidence="1 2">D10</strain>
    </source>
</reference>
<dbReference type="KEGG" id="glt:GlitD10_0287.1"/>
<keyword evidence="2" id="KW-1185">Reference proteome</keyword>
<sequence>MVKLTIQELQAQLPDIIHNLQMGEEILVFENDLPVAKLVKPIPKI</sequence>
<evidence type="ECO:0008006" key="3">
    <source>
        <dbReference type="Google" id="ProtNLM"/>
    </source>
</evidence>
<dbReference type="AlphaFoldDB" id="A0A1J0A9J3"/>
<evidence type="ECO:0000313" key="1">
    <source>
        <dbReference type="EMBL" id="APB32591.1"/>
    </source>
</evidence>
<dbReference type="Proteomes" id="UP000180235">
    <property type="component" value="Chromosome"/>
</dbReference>
<proteinExistence type="predicted"/>